<evidence type="ECO:0008006" key="4">
    <source>
        <dbReference type="Google" id="ProtNLM"/>
    </source>
</evidence>
<name>A0A5C1E4G4_9RHOO</name>
<dbReference type="EMBL" id="CP022579">
    <property type="protein sequence ID" value="QEL63811.1"/>
    <property type="molecule type" value="Genomic_DNA"/>
</dbReference>
<feature type="compositionally biased region" description="Low complexity" evidence="1">
    <location>
        <begin position="7"/>
        <end position="18"/>
    </location>
</feature>
<dbReference type="Pfam" id="PF12900">
    <property type="entry name" value="Pyridox_ox_2"/>
    <property type="match status" value="1"/>
</dbReference>
<reference evidence="2 3" key="1">
    <citation type="submission" date="2017-07" db="EMBL/GenBank/DDBJ databases">
        <title>Complete genome sequence of Oryzomicrobium terrae TPP412.</title>
        <authorList>
            <person name="Chiu L.-W."/>
            <person name="Lo K.-J."/>
            <person name="Tsai Y.-M."/>
            <person name="Lin S.-S."/>
            <person name="Kuo C.-H."/>
            <person name="Liu C.-T."/>
        </authorList>
    </citation>
    <scope>NUCLEOTIDE SEQUENCE [LARGE SCALE GENOMIC DNA]</scope>
    <source>
        <strain evidence="2 3">TPP412</strain>
    </source>
</reference>
<dbReference type="Gene3D" id="2.30.110.10">
    <property type="entry name" value="Electron Transport, Fmn-binding Protein, Chain A"/>
    <property type="match status" value="1"/>
</dbReference>
<dbReference type="KEGG" id="otr:OTERR_03350"/>
<dbReference type="PANTHER" id="PTHR34071">
    <property type="entry name" value="5-NITROIMIDAZOLE ANTIBIOTICS RESISTANCE PROTEIN, NIMA-FAMILY-RELATED PROTEIN-RELATED"/>
    <property type="match status" value="1"/>
</dbReference>
<keyword evidence="3" id="KW-1185">Reference proteome</keyword>
<gene>
    <name evidence="2" type="ORF">OTERR_03350</name>
</gene>
<evidence type="ECO:0000313" key="3">
    <source>
        <dbReference type="Proteomes" id="UP000323671"/>
    </source>
</evidence>
<accession>A0A5C1E4G4</accession>
<dbReference type="PANTHER" id="PTHR34071:SF2">
    <property type="entry name" value="FLAVIN-NUCLEOTIDE-BINDING PROTEIN"/>
    <property type="match status" value="1"/>
</dbReference>
<dbReference type="AlphaFoldDB" id="A0A5C1E4G4"/>
<dbReference type="InterPro" id="IPR024747">
    <property type="entry name" value="Pyridox_Oxase-rel"/>
</dbReference>
<dbReference type="Proteomes" id="UP000323671">
    <property type="component" value="Chromosome"/>
</dbReference>
<feature type="region of interest" description="Disordered" evidence="1">
    <location>
        <begin position="1"/>
        <end position="26"/>
    </location>
</feature>
<dbReference type="InterPro" id="IPR012349">
    <property type="entry name" value="Split_barrel_FMN-bd"/>
</dbReference>
<protein>
    <recommendedName>
        <fullName evidence="4">Flavin-nucleotide-binding protein</fullName>
    </recommendedName>
</protein>
<evidence type="ECO:0000313" key="2">
    <source>
        <dbReference type="EMBL" id="QEL63811.1"/>
    </source>
</evidence>
<evidence type="ECO:0000256" key="1">
    <source>
        <dbReference type="SAM" id="MobiDB-lite"/>
    </source>
</evidence>
<proteinExistence type="predicted"/>
<dbReference type="SUPFAM" id="SSF50475">
    <property type="entry name" value="FMN-binding split barrel"/>
    <property type="match status" value="1"/>
</dbReference>
<sequence>MSDPLESSAAATGTPPSARTKVRRHPERAAYDRAAVVAIVDAALLCHVAFVLDGVPHCIPTACWREGDHLYIHSVRASRLVAALTGGTACVTVSLVDGLVLARSALRHSMNYRSVVLYGTFEDVTDPAAKAASMATFLDHVVPGRAALVRPPDAKELAGTALLRVSLAEASAKVRSGPPKDLLGDLAWPVWAGVVPLALESGAPLPEPGCAALPLPPVPARYA</sequence>
<organism evidence="2 3">
    <name type="scientific">Oryzomicrobium terrae</name>
    <dbReference type="NCBI Taxonomy" id="1735038"/>
    <lineage>
        <taxon>Bacteria</taxon>
        <taxon>Pseudomonadati</taxon>
        <taxon>Pseudomonadota</taxon>
        <taxon>Betaproteobacteria</taxon>
        <taxon>Rhodocyclales</taxon>
        <taxon>Rhodocyclaceae</taxon>
        <taxon>Oryzomicrobium</taxon>
    </lineage>
</organism>
<dbReference type="RefSeq" id="WP_149424659.1">
    <property type="nucleotide sequence ID" value="NZ_CP022579.1"/>
</dbReference>